<comment type="caution">
    <text evidence="2">The sequence shown here is derived from an EMBL/GenBank/DDBJ whole genome shotgun (WGS) entry which is preliminary data.</text>
</comment>
<sequence>MPLPDAPEVPTDSEDMHQNSLPRKKRPCTYGAAFTRQGCVDAVERPDAVTKPGRGTNRPKHQGAKEATPTKPTRLFSRRLPPLALHRRRKPEWSIVEHIKTTITRTSVPSASKVGKNSAALMRDIDPRVWQQLIYSLHFTVQIRPIVAKISCPLLSPAWPRPTQDCDRRELLDSGPPTCRRAQQAMSLDLCSGTQPPAAERDPIARQKYPSPEHACPMPVSSCDFCPKFGRSWGQI</sequence>
<name>A0ABR1N6D0_9PEZI</name>
<keyword evidence="3" id="KW-1185">Reference proteome</keyword>
<accession>A0ABR1N6D0</accession>
<dbReference type="EMBL" id="JBBPBF010000016">
    <property type="protein sequence ID" value="KAK7610742.1"/>
    <property type="molecule type" value="Genomic_DNA"/>
</dbReference>
<gene>
    <name evidence="2" type="ORF">JOL62DRAFT_93148</name>
</gene>
<feature type="region of interest" description="Disordered" evidence="1">
    <location>
        <begin position="1"/>
        <end position="73"/>
    </location>
</feature>
<dbReference type="Proteomes" id="UP001367316">
    <property type="component" value="Unassembled WGS sequence"/>
</dbReference>
<reference evidence="2 3" key="1">
    <citation type="submission" date="2024-04" db="EMBL/GenBank/DDBJ databases">
        <title>Phyllosticta paracitricarpa is synonymous to the EU quarantine fungus P. citricarpa based on phylogenomic analyses.</title>
        <authorList>
            <consortium name="Lawrence Berkeley National Laboratory"/>
            <person name="Van ingen-buijs V.A."/>
            <person name="Van westerhoven A.C."/>
            <person name="Haridas S."/>
            <person name="Skiadas P."/>
            <person name="Martin F."/>
            <person name="Groenewald J.Z."/>
            <person name="Crous P.W."/>
            <person name="Seidl M.F."/>
        </authorList>
    </citation>
    <scope>NUCLEOTIDE SEQUENCE [LARGE SCALE GENOMIC DNA]</scope>
    <source>
        <strain evidence="2 3">CBS 141358</strain>
    </source>
</reference>
<organism evidence="2 3">
    <name type="scientific">Phyllosticta paracitricarpa</name>
    <dbReference type="NCBI Taxonomy" id="2016321"/>
    <lineage>
        <taxon>Eukaryota</taxon>
        <taxon>Fungi</taxon>
        <taxon>Dikarya</taxon>
        <taxon>Ascomycota</taxon>
        <taxon>Pezizomycotina</taxon>
        <taxon>Dothideomycetes</taxon>
        <taxon>Dothideomycetes incertae sedis</taxon>
        <taxon>Botryosphaeriales</taxon>
        <taxon>Phyllostictaceae</taxon>
        <taxon>Phyllosticta</taxon>
    </lineage>
</organism>
<evidence type="ECO:0000313" key="3">
    <source>
        <dbReference type="Proteomes" id="UP001367316"/>
    </source>
</evidence>
<protein>
    <submittedName>
        <fullName evidence="2">Uncharacterized protein</fullName>
    </submittedName>
</protein>
<evidence type="ECO:0000256" key="1">
    <source>
        <dbReference type="SAM" id="MobiDB-lite"/>
    </source>
</evidence>
<proteinExistence type="predicted"/>
<evidence type="ECO:0000313" key="2">
    <source>
        <dbReference type="EMBL" id="KAK7610742.1"/>
    </source>
</evidence>